<feature type="domain" description="N-acetyltransferase" evidence="3">
    <location>
        <begin position="17"/>
        <end position="206"/>
    </location>
</feature>
<dbReference type="Pfam" id="PF00583">
    <property type="entry name" value="Acetyltransf_1"/>
    <property type="match status" value="1"/>
</dbReference>
<proteinExistence type="predicted"/>
<dbReference type="GO" id="GO:0016747">
    <property type="term" value="F:acyltransferase activity, transferring groups other than amino-acyl groups"/>
    <property type="evidence" value="ECO:0007669"/>
    <property type="project" value="InterPro"/>
</dbReference>
<dbReference type="Gene3D" id="3.40.630.30">
    <property type="match status" value="1"/>
</dbReference>
<evidence type="ECO:0000313" key="5">
    <source>
        <dbReference type="Proteomes" id="UP000295783"/>
    </source>
</evidence>
<dbReference type="SUPFAM" id="SSF55729">
    <property type="entry name" value="Acyl-CoA N-acyltransferases (Nat)"/>
    <property type="match status" value="1"/>
</dbReference>
<comment type="caution">
    <text evidence="4">The sequence shown here is derived from an EMBL/GenBank/DDBJ whole genome shotgun (WGS) entry which is preliminary data.</text>
</comment>
<dbReference type="Proteomes" id="UP000295783">
    <property type="component" value="Unassembled WGS sequence"/>
</dbReference>
<dbReference type="RefSeq" id="WP_166645043.1">
    <property type="nucleotide sequence ID" value="NZ_SNYW01000007.1"/>
</dbReference>
<gene>
    <name evidence="4" type="ORF">A8950_1467</name>
</gene>
<dbReference type="InterPro" id="IPR000182">
    <property type="entry name" value="GNAT_dom"/>
</dbReference>
<name>A0A4R6WVR8_9PROT</name>
<protein>
    <submittedName>
        <fullName evidence="4">Acetyltransferase (GNAT) family protein</fullName>
    </submittedName>
</protein>
<dbReference type="EMBL" id="SNYW01000007">
    <property type="protein sequence ID" value="TDQ83182.1"/>
    <property type="molecule type" value="Genomic_DNA"/>
</dbReference>
<accession>A0A4R6WVR8</accession>
<keyword evidence="1 4" id="KW-0808">Transferase</keyword>
<dbReference type="AlphaFoldDB" id="A0A4R6WVR8"/>
<evidence type="ECO:0000256" key="2">
    <source>
        <dbReference type="ARBA" id="ARBA00023315"/>
    </source>
</evidence>
<dbReference type="PROSITE" id="PS51186">
    <property type="entry name" value="GNAT"/>
    <property type="match status" value="1"/>
</dbReference>
<reference evidence="4 5" key="1">
    <citation type="submission" date="2019-03" db="EMBL/GenBank/DDBJ databases">
        <title>Genomic Encyclopedia of Type Strains, Phase III (KMG-III): the genomes of soil and plant-associated and newly described type strains.</title>
        <authorList>
            <person name="Whitman W."/>
        </authorList>
    </citation>
    <scope>NUCLEOTIDE SEQUENCE [LARGE SCALE GENOMIC DNA]</scope>
    <source>
        <strain evidence="4 5">CGMCC 1.7660</strain>
    </source>
</reference>
<dbReference type="InterPro" id="IPR016181">
    <property type="entry name" value="Acyl_CoA_acyltransferase"/>
</dbReference>
<evidence type="ECO:0000259" key="3">
    <source>
        <dbReference type="PROSITE" id="PS51186"/>
    </source>
</evidence>
<evidence type="ECO:0000313" key="4">
    <source>
        <dbReference type="EMBL" id="TDQ83182.1"/>
    </source>
</evidence>
<keyword evidence="5" id="KW-1185">Reference proteome</keyword>
<organism evidence="4 5">
    <name type="scientific">Dongia mobilis</name>
    <dbReference type="NCBI Taxonomy" id="578943"/>
    <lineage>
        <taxon>Bacteria</taxon>
        <taxon>Pseudomonadati</taxon>
        <taxon>Pseudomonadota</taxon>
        <taxon>Alphaproteobacteria</taxon>
        <taxon>Rhodospirillales</taxon>
        <taxon>Dongiaceae</taxon>
        <taxon>Dongia</taxon>
    </lineage>
</organism>
<sequence length="206" mass="21963">MLMMTSRTRPNSATGAIQLRPARPEDAEAIAHLTNLAGDGLPMALWQSLAGTGGDAMVIGSARIRRTGGAYSFTRTEIAELDGRVAGAIIDYPLGLAPDPITPDTPSLVVPLNELENLVCGSWYVNILAVQADCRRRGIGHDLLAAAEMRAKAAGKEEISLIVSDANAAARALYHRHGFVMKAAAPMVKTGWDGPGTDWLLLHKWL</sequence>
<keyword evidence="2" id="KW-0012">Acyltransferase</keyword>
<dbReference type="PANTHER" id="PTHR43420">
    <property type="entry name" value="ACETYLTRANSFERASE"/>
    <property type="match status" value="1"/>
</dbReference>
<evidence type="ECO:0000256" key="1">
    <source>
        <dbReference type="ARBA" id="ARBA00022679"/>
    </source>
</evidence>
<dbReference type="InterPro" id="IPR050680">
    <property type="entry name" value="YpeA/RimI_acetyltransf"/>
</dbReference>